<organism evidence="3 4">
    <name type="scientific">Candidatus Sungbacteria bacterium RIFCSPHIGHO2_02_FULL_47_11</name>
    <dbReference type="NCBI Taxonomy" id="1802270"/>
    <lineage>
        <taxon>Bacteria</taxon>
        <taxon>Candidatus Sungiibacteriota</taxon>
    </lineage>
</organism>
<protein>
    <recommendedName>
        <fullName evidence="2">DUF7282 domain-containing protein</fullName>
    </recommendedName>
</protein>
<sequence length="162" mass="16722">MNTKIFFIIGVIIVVMAGAALFLLGDMKQSDTGGNSSGLVVGKNAIYVAEQVPSRNVLVAVVHLEDLGFVVIHEDASGVPGTILGTSGLLAAGETKSPAAIILLSRVTKDGETIYAMLHLDDGDGVFDAEKDKPAKDSMGGEPVMMIVMVSADAVEPGVVNP</sequence>
<dbReference type="InterPro" id="IPR055706">
    <property type="entry name" value="Slg1/2_DUF7282"/>
</dbReference>
<keyword evidence="1" id="KW-0812">Transmembrane</keyword>
<keyword evidence="1" id="KW-0472">Membrane</keyword>
<proteinExistence type="predicted"/>
<name>A0A1G2KJA0_9BACT</name>
<feature type="domain" description="DUF7282" evidence="2">
    <location>
        <begin position="50"/>
        <end position="146"/>
    </location>
</feature>
<feature type="transmembrane region" description="Helical" evidence="1">
    <location>
        <begin position="6"/>
        <end position="24"/>
    </location>
</feature>
<dbReference type="EMBL" id="MHQI01000062">
    <property type="protein sequence ID" value="OGZ98591.1"/>
    <property type="molecule type" value="Genomic_DNA"/>
</dbReference>
<keyword evidence="1" id="KW-1133">Transmembrane helix</keyword>
<dbReference type="Proteomes" id="UP000179023">
    <property type="component" value="Unassembled WGS sequence"/>
</dbReference>
<evidence type="ECO:0000259" key="2">
    <source>
        <dbReference type="Pfam" id="PF23951"/>
    </source>
</evidence>
<evidence type="ECO:0000313" key="4">
    <source>
        <dbReference type="Proteomes" id="UP000179023"/>
    </source>
</evidence>
<dbReference type="STRING" id="1802270.A3C07_04010"/>
<accession>A0A1G2KJA0</accession>
<dbReference type="Pfam" id="PF23951">
    <property type="entry name" value="DUF7282"/>
    <property type="match status" value="1"/>
</dbReference>
<evidence type="ECO:0000256" key="1">
    <source>
        <dbReference type="SAM" id="Phobius"/>
    </source>
</evidence>
<reference evidence="3 4" key="1">
    <citation type="journal article" date="2016" name="Nat. Commun.">
        <title>Thousands of microbial genomes shed light on interconnected biogeochemical processes in an aquifer system.</title>
        <authorList>
            <person name="Anantharaman K."/>
            <person name="Brown C.T."/>
            <person name="Hug L.A."/>
            <person name="Sharon I."/>
            <person name="Castelle C.J."/>
            <person name="Probst A.J."/>
            <person name="Thomas B.C."/>
            <person name="Singh A."/>
            <person name="Wilkins M.J."/>
            <person name="Karaoz U."/>
            <person name="Brodie E.L."/>
            <person name="Williams K.H."/>
            <person name="Hubbard S.S."/>
            <person name="Banfield J.F."/>
        </authorList>
    </citation>
    <scope>NUCLEOTIDE SEQUENCE [LARGE SCALE GENOMIC DNA]</scope>
</reference>
<gene>
    <name evidence="3" type="ORF">A3C07_04010</name>
</gene>
<dbReference type="AlphaFoldDB" id="A0A1G2KJA0"/>
<evidence type="ECO:0000313" key="3">
    <source>
        <dbReference type="EMBL" id="OGZ98591.1"/>
    </source>
</evidence>
<comment type="caution">
    <text evidence="3">The sequence shown here is derived from an EMBL/GenBank/DDBJ whole genome shotgun (WGS) entry which is preliminary data.</text>
</comment>